<protein>
    <submittedName>
        <fullName evidence="2">Uncharacterized protein</fullName>
    </submittedName>
</protein>
<dbReference type="AlphaFoldDB" id="A0A8H5GH85"/>
<evidence type="ECO:0000313" key="2">
    <source>
        <dbReference type="EMBL" id="KAF5364769.1"/>
    </source>
</evidence>
<evidence type="ECO:0000313" key="3">
    <source>
        <dbReference type="Proteomes" id="UP000559256"/>
    </source>
</evidence>
<comment type="caution">
    <text evidence="2">The sequence shown here is derived from an EMBL/GenBank/DDBJ whole genome shotgun (WGS) entry which is preliminary data.</text>
</comment>
<feature type="compositionally biased region" description="Polar residues" evidence="1">
    <location>
        <begin position="130"/>
        <end position="141"/>
    </location>
</feature>
<evidence type="ECO:0000256" key="1">
    <source>
        <dbReference type="SAM" id="MobiDB-lite"/>
    </source>
</evidence>
<dbReference type="Proteomes" id="UP000559256">
    <property type="component" value="Unassembled WGS sequence"/>
</dbReference>
<accession>A0A8H5GH85</accession>
<dbReference type="OrthoDB" id="5427130at2759"/>
<organism evidence="2 3">
    <name type="scientific">Tetrapyrgos nigripes</name>
    <dbReference type="NCBI Taxonomy" id="182062"/>
    <lineage>
        <taxon>Eukaryota</taxon>
        <taxon>Fungi</taxon>
        <taxon>Dikarya</taxon>
        <taxon>Basidiomycota</taxon>
        <taxon>Agaricomycotina</taxon>
        <taxon>Agaricomycetes</taxon>
        <taxon>Agaricomycetidae</taxon>
        <taxon>Agaricales</taxon>
        <taxon>Marasmiineae</taxon>
        <taxon>Marasmiaceae</taxon>
        <taxon>Tetrapyrgos</taxon>
    </lineage>
</organism>
<feature type="compositionally biased region" description="Polar residues" evidence="1">
    <location>
        <begin position="41"/>
        <end position="54"/>
    </location>
</feature>
<feature type="compositionally biased region" description="Polar residues" evidence="1">
    <location>
        <begin position="1"/>
        <end position="29"/>
    </location>
</feature>
<feature type="region of interest" description="Disordered" evidence="1">
    <location>
        <begin position="1"/>
        <end position="82"/>
    </location>
</feature>
<dbReference type="EMBL" id="JAACJM010000031">
    <property type="protein sequence ID" value="KAF5364769.1"/>
    <property type="molecule type" value="Genomic_DNA"/>
</dbReference>
<name>A0A8H5GH85_9AGAR</name>
<gene>
    <name evidence="2" type="ORF">D9758_009281</name>
</gene>
<sequence length="348" mass="39402">MPKTPTKTRTVTAVRSSPYSSPTKNSTTPRGEVFPVPSYAWNPSTPTKSPRKTASMSTSPSKRGSSSTNSPRTPRAGNPVDYKFNFGKHKGKSISEVPWSYIRWCIDEGVVANRLDLKVAVEEFQKQKRLGSTSSSPRKTQTTTALRASTSTAAAEPLLSIDQRRAQLKQTISEWLYDECLAVLEAGEYDFMMSNSQLRERTLERLEKLEKMAKSDFPKQYPLRPPATYTLPESSKSVKELRRVLSKCPNVCGSFRDPTEEEKKYLVFHSDGFSGKEWYTISEDYEATIKRCLKDVEKEHGMGARQIANWEVRDKYAKCISGINYAGGGKNFCEYYQFVDDSTHWLQT</sequence>
<feature type="region of interest" description="Disordered" evidence="1">
    <location>
        <begin position="127"/>
        <end position="149"/>
    </location>
</feature>
<proteinExistence type="predicted"/>
<reference evidence="2 3" key="1">
    <citation type="journal article" date="2020" name="ISME J.">
        <title>Uncovering the hidden diversity of litter-decomposition mechanisms in mushroom-forming fungi.</title>
        <authorList>
            <person name="Floudas D."/>
            <person name="Bentzer J."/>
            <person name="Ahren D."/>
            <person name="Johansson T."/>
            <person name="Persson P."/>
            <person name="Tunlid A."/>
        </authorList>
    </citation>
    <scope>NUCLEOTIDE SEQUENCE [LARGE SCALE GENOMIC DNA]</scope>
    <source>
        <strain evidence="2 3">CBS 291.85</strain>
    </source>
</reference>
<feature type="compositionally biased region" description="Low complexity" evidence="1">
    <location>
        <begin position="55"/>
        <end position="72"/>
    </location>
</feature>
<keyword evidence="3" id="KW-1185">Reference proteome</keyword>